<dbReference type="Proteomes" id="UP000182598">
    <property type="component" value="Unassembled WGS sequence"/>
</dbReference>
<dbReference type="GO" id="GO:0003677">
    <property type="term" value="F:DNA binding"/>
    <property type="evidence" value="ECO:0007669"/>
    <property type="project" value="UniProtKB-KW"/>
</dbReference>
<dbReference type="Pfam" id="PF01381">
    <property type="entry name" value="HTH_3"/>
    <property type="match status" value="1"/>
</dbReference>
<evidence type="ECO:0000313" key="3">
    <source>
        <dbReference type="EMBL" id="CUA83690.1"/>
    </source>
</evidence>
<accession>A0A0K6GYQ4</accession>
<keyword evidence="4" id="KW-1185">Reference proteome</keyword>
<dbReference type="Gene3D" id="1.10.260.40">
    <property type="entry name" value="lambda repressor-like DNA-binding domains"/>
    <property type="match status" value="1"/>
</dbReference>
<protein>
    <submittedName>
        <fullName evidence="3">Addiction module antidote protein, HigA family</fullName>
    </submittedName>
</protein>
<dbReference type="AlphaFoldDB" id="A0A0K6GYQ4"/>
<gene>
    <name evidence="3" type="ORF">Ga0061064_0738</name>
</gene>
<dbReference type="SMART" id="SM00530">
    <property type="entry name" value="HTH_XRE"/>
    <property type="match status" value="1"/>
</dbReference>
<sequence>MSMSPSKEHEIKHPGQVFYDRFLVRYAISVAEAARKLYMKREQLSRFVNGRTGVSVELARKLEVATGVSAEYWLTRQAQFDIQQSANACTIVKAKPLREELSAQ</sequence>
<dbReference type="RefSeq" id="WP_055438392.1">
    <property type="nucleotide sequence ID" value="NZ_CYHB01000001.1"/>
</dbReference>
<dbReference type="CDD" id="cd00093">
    <property type="entry name" value="HTH_XRE"/>
    <property type="match status" value="1"/>
</dbReference>
<dbReference type="NCBIfam" id="TIGR02607">
    <property type="entry name" value="antidote_HigA"/>
    <property type="match status" value="1"/>
</dbReference>
<dbReference type="PANTHER" id="PTHR36924">
    <property type="entry name" value="ANTITOXIN HIGA-1"/>
    <property type="match status" value="1"/>
</dbReference>
<name>A0A0K6GYQ4_9GAMM</name>
<evidence type="ECO:0000259" key="2">
    <source>
        <dbReference type="PROSITE" id="PS50943"/>
    </source>
</evidence>
<dbReference type="PROSITE" id="PS50943">
    <property type="entry name" value="HTH_CROC1"/>
    <property type="match status" value="1"/>
</dbReference>
<dbReference type="EMBL" id="CYHB01000001">
    <property type="protein sequence ID" value="CUA83690.1"/>
    <property type="molecule type" value="Genomic_DNA"/>
</dbReference>
<dbReference type="PANTHER" id="PTHR36924:SF1">
    <property type="entry name" value="ANTITOXIN HIGA-1"/>
    <property type="match status" value="1"/>
</dbReference>
<dbReference type="SUPFAM" id="SSF47413">
    <property type="entry name" value="lambda repressor-like DNA-binding domains"/>
    <property type="match status" value="1"/>
</dbReference>
<organism evidence="3 4">
    <name type="scientific">Pseudidiomarina woesei</name>
    <dbReference type="NCBI Taxonomy" id="1381080"/>
    <lineage>
        <taxon>Bacteria</taxon>
        <taxon>Pseudomonadati</taxon>
        <taxon>Pseudomonadota</taxon>
        <taxon>Gammaproteobacteria</taxon>
        <taxon>Alteromonadales</taxon>
        <taxon>Idiomarinaceae</taxon>
        <taxon>Pseudidiomarina</taxon>
    </lineage>
</organism>
<keyword evidence="1" id="KW-0238">DNA-binding</keyword>
<reference evidence="4" key="1">
    <citation type="submission" date="2015-08" db="EMBL/GenBank/DDBJ databases">
        <authorList>
            <person name="Varghese N."/>
        </authorList>
    </citation>
    <scope>NUCLEOTIDE SEQUENCE [LARGE SCALE GENOMIC DNA]</scope>
    <source>
        <strain evidence="4">DSM 27808</strain>
    </source>
</reference>
<dbReference type="InterPro" id="IPR001387">
    <property type="entry name" value="Cro/C1-type_HTH"/>
</dbReference>
<proteinExistence type="predicted"/>
<evidence type="ECO:0000256" key="1">
    <source>
        <dbReference type="ARBA" id="ARBA00023125"/>
    </source>
</evidence>
<dbReference type="InterPro" id="IPR013430">
    <property type="entry name" value="Toxin_antidote_HigA"/>
</dbReference>
<feature type="domain" description="HTH cro/C1-type" evidence="2">
    <location>
        <begin position="28"/>
        <end position="73"/>
    </location>
</feature>
<dbReference type="InterPro" id="IPR010982">
    <property type="entry name" value="Lambda_DNA-bd_dom_sf"/>
</dbReference>
<evidence type="ECO:0000313" key="4">
    <source>
        <dbReference type="Proteomes" id="UP000182598"/>
    </source>
</evidence>